<evidence type="ECO:0000256" key="7">
    <source>
        <dbReference type="ARBA" id="ARBA00023136"/>
    </source>
</evidence>
<dbReference type="PANTHER" id="PTHR15352">
    <property type="entry name" value="LYMPHOID-RESTRICTED MEMBRANE PROTEIN, JAW1"/>
    <property type="match status" value="1"/>
</dbReference>
<feature type="coiled-coil region" evidence="8">
    <location>
        <begin position="357"/>
        <end position="485"/>
    </location>
</feature>
<dbReference type="PANTHER" id="PTHR15352:SF3">
    <property type="entry name" value="INOSITOL 1,4,5-TRIPHOSPHATE RECEPTOR ASSOCIATED 2"/>
    <property type="match status" value="1"/>
</dbReference>
<evidence type="ECO:0000256" key="6">
    <source>
        <dbReference type="ARBA" id="ARBA00023054"/>
    </source>
</evidence>
<feature type="domain" description="Protein KASH5 EF-hand-like" evidence="11">
    <location>
        <begin position="225"/>
        <end position="289"/>
    </location>
</feature>
<keyword evidence="4 10" id="KW-0812">Transmembrane</keyword>
<evidence type="ECO:0000256" key="2">
    <source>
        <dbReference type="ARBA" id="ARBA00004496"/>
    </source>
</evidence>
<dbReference type="GO" id="GO:0005789">
    <property type="term" value="C:endoplasmic reticulum membrane"/>
    <property type="evidence" value="ECO:0007669"/>
    <property type="project" value="TreeGrafter"/>
</dbReference>
<evidence type="ECO:0000313" key="14">
    <source>
        <dbReference type="Proteomes" id="UP000472261"/>
    </source>
</evidence>
<dbReference type="OMA" id="EWMAYCG"/>
<evidence type="ECO:0000256" key="1">
    <source>
        <dbReference type="ARBA" id="ARBA00004167"/>
    </source>
</evidence>
<feature type="domain" description="KASH5-like coiled-coil" evidence="12">
    <location>
        <begin position="349"/>
        <end position="537"/>
    </location>
</feature>
<feature type="transmembrane region" description="Helical" evidence="10">
    <location>
        <begin position="1494"/>
        <end position="1514"/>
    </location>
</feature>
<feature type="region of interest" description="Disordered" evidence="9">
    <location>
        <begin position="1435"/>
        <end position="1460"/>
    </location>
</feature>
<keyword evidence="5 10" id="KW-1133">Transmembrane helix</keyword>
<dbReference type="Pfam" id="PF14658">
    <property type="entry name" value="EF-hand_9"/>
    <property type="match status" value="1"/>
</dbReference>
<dbReference type="Pfam" id="PF14662">
    <property type="entry name" value="KASH_CCD"/>
    <property type="match status" value="1"/>
</dbReference>
<dbReference type="Proteomes" id="UP000472261">
    <property type="component" value="Unplaced"/>
</dbReference>
<feature type="compositionally biased region" description="Basic and acidic residues" evidence="9">
    <location>
        <begin position="1181"/>
        <end position="1191"/>
    </location>
</feature>
<dbReference type="Ensembl" id="ENSPCLT00000020053.1">
    <property type="protein sequence ID" value="ENSPCLP00000015204.1"/>
    <property type="gene ID" value="ENSPCLG00000012415.1"/>
</dbReference>
<evidence type="ECO:0000256" key="5">
    <source>
        <dbReference type="ARBA" id="ARBA00022989"/>
    </source>
</evidence>
<keyword evidence="6 8" id="KW-0175">Coiled coil</keyword>
<dbReference type="InterPro" id="IPR028168">
    <property type="entry name" value="KASH5_CC"/>
</dbReference>
<keyword evidence="14" id="KW-1185">Reference proteome</keyword>
<evidence type="ECO:0000313" key="13">
    <source>
        <dbReference type="Ensembl" id="ENSPCLP00000015204.1"/>
    </source>
</evidence>
<name>A0A669Q3S2_PHACC</name>
<protein>
    <submittedName>
        <fullName evidence="13">Inositol 1,4,5-triphosphate receptor associated 2</fullName>
    </submittedName>
</protein>
<evidence type="ECO:0000256" key="9">
    <source>
        <dbReference type="SAM" id="MobiDB-lite"/>
    </source>
</evidence>
<evidence type="ECO:0000259" key="11">
    <source>
        <dbReference type="Pfam" id="PF14658"/>
    </source>
</evidence>
<proteinExistence type="predicted"/>
<organism evidence="13 14">
    <name type="scientific">Phasianus colchicus</name>
    <name type="common">Common pheasant</name>
    <dbReference type="NCBI Taxonomy" id="9054"/>
    <lineage>
        <taxon>Eukaryota</taxon>
        <taxon>Metazoa</taxon>
        <taxon>Chordata</taxon>
        <taxon>Craniata</taxon>
        <taxon>Vertebrata</taxon>
        <taxon>Euteleostomi</taxon>
        <taxon>Archelosauria</taxon>
        <taxon>Archosauria</taxon>
        <taxon>Dinosauria</taxon>
        <taxon>Saurischia</taxon>
        <taxon>Theropoda</taxon>
        <taxon>Coelurosauria</taxon>
        <taxon>Aves</taxon>
        <taxon>Neognathae</taxon>
        <taxon>Galloanserae</taxon>
        <taxon>Galliformes</taxon>
        <taxon>Phasianidae</taxon>
        <taxon>Phasianinae</taxon>
        <taxon>Phasianus</taxon>
    </lineage>
</organism>
<feature type="compositionally biased region" description="Basic and acidic residues" evidence="9">
    <location>
        <begin position="1451"/>
        <end position="1460"/>
    </location>
</feature>
<evidence type="ECO:0000256" key="8">
    <source>
        <dbReference type="SAM" id="Coils"/>
    </source>
</evidence>
<evidence type="ECO:0000256" key="4">
    <source>
        <dbReference type="ARBA" id="ARBA00022692"/>
    </source>
</evidence>
<dbReference type="InterPro" id="IPR008677">
    <property type="entry name" value="MRVI1"/>
</dbReference>
<dbReference type="Pfam" id="PF05781">
    <property type="entry name" value="MRVI1"/>
    <property type="match status" value="1"/>
</dbReference>
<accession>A0A669Q3S2</accession>
<comment type="subcellular location">
    <subcellularLocation>
        <location evidence="2">Cytoplasm</location>
    </subcellularLocation>
    <subcellularLocation>
        <location evidence="1">Membrane</location>
        <topology evidence="1">Single-pass membrane protein</topology>
    </subcellularLocation>
</comment>
<dbReference type="InterPro" id="IPR039508">
    <property type="entry name" value="KASH5_EF-hand-like_dom"/>
</dbReference>
<feature type="coiled-coil region" evidence="8">
    <location>
        <begin position="697"/>
        <end position="798"/>
    </location>
</feature>
<keyword evidence="7 10" id="KW-0472">Membrane</keyword>
<evidence type="ECO:0000256" key="3">
    <source>
        <dbReference type="ARBA" id="ARBA00022490"/>
    </source>
</evidence>
<feature type="compositionally biased region" description="Basic and acidic residues" evidence="9">
    <location>
        <begin position="1137"/>
        <end position="1160"/>
    </location>
</feature>
<sequence length="1552" mass="175512">MSSERGANKRHHNPVDSICRKIKSIQMMDQVSNPALQIPKFQSRNFDSPQCNVKKNLEEILKKRTFRSRNSTSPPFFSPSSDSVFSADLQLLSPCSRRISDCSSADTTYSVIKREEKTSNPWLPVCSMDSCSPPYFTSREENAQNQQCALASIESEDVHREQKYVTSSPHLLLFASDRKLESPAIQPPVPKRSSLSERGQKQLWGCKTDDMYDVSLICEEDLLTTIFHACDIKHTGKVAVSKIVDYLRHTTSRGLEDSGLEELCNMLDPDQKDVSVDLETYHAIMKEWIEDCKRRWDDSATEEPTASIEDLEFKVHRNTFEVKKTPLWMNVTSGSLEAFGGDVSKGDMETSDLITCVADLQYNNLKLQEENSKLKLTLEAVDETNNKLLADNENLRQQIKSIQHSVLKAKSLEEELEEAKNNLNLLEEKGQKILCQNKQLEKENQSLLIKIASLQEENIRNSMDTDGLQKKILDLSKNAAELQMQVHIYESTVINKEASLIQKEQDIKELKLTIVECTSIIETLRAEKSKLLEDMRHMQQELISNGLSFPLMSKVNGNIPEEMNSLDCELELAQSSEITKTEWMSLDETLDREVLFLLQGPEYAGEKFKAVMQNLQEEASAAEELVKTSLEWVEDPDVNVQQAWERKLVVLKQELGEKRHLWIQKLNLLEKHKESLDKDFIRMASNLRRTKTEQLHLRKELSARQREIETVKQLQEEAAGQAEALGLELQKATKQLEDISKQREDQAEAFHSACEEAASLKCQLKEAISEQQKLKDVNAALTSTCQLLQEKVEEQKRNCNTDSVGKNPPFIEEQRRHNHKLKGSQFYLPDGTFKAKYAFKTLSCENYCKYNNTKAKRYKFVTGSMEFTGTLMLDCSLSNCKEHSKTDKCLFIATVIALRGELLKERLCERLYQLCVDEESVYSLLPTSVEPVKGKGSRANRKTLWSERSTLCTKFPRTLPSDISYWSFTPLLDALNLETSCPINFPAHSWNPPCRWRSVTSLFESCGLWHASISDVTSVGSKWKIYSAGGYTDSDLPVSITMMDSSLTEMDCAEPSIPLGLIPSSDGLTSPQELPTSSSESTALVTGCFVMEEKLPKNSCAKEEAVPTSVTMERNNDQDVAGSVSEPDLIKESTSMMEEHKADPMKKDLEMENEATKEQSEVTPAVVPSRKGSSPSTGGLKGDKAKQNELDFPSEKEVEAEFLRLSLGFKCDLFTLDKRVRLEERSRELAEENLKKEITNALKMLEALVPLCEEDNQAQEIIKKLQKSLQFLSQYAARVASRAEMLGAINQESRISKAVEVMIQHVENLKRMYAKEHAELEELKQVLLQNERSFCSLGDRDESTNKKLPNSFNFKPSPSLRRVSIATLPRSAGNAGVGVPLAQLQETGGDEWSDKFNRRSSSWGRLGARQNEKRPSLQRFISTYSWTEYEDEHSETKNEQLELPAEMQEQLSRKESTSEKGKCPSKWNLKSACNFVSSWASHFKTSFSNANKTLWVSVSILVLLAAFTSFLTGLSLQRPADAAPVGTGDSWTSLQQLLWPYTGLQHNGPPPV</sequence>
<evidence type="ECO:0000259" key="12">
    <source>
        <dbReference type="Pfam" id="PF14662"/>
    </source>
</evidence>
<feature type="region of interest" description="Disordered" evidence="9">
    <location>
        <begin position="1106"/>
        <end position="1191"/>
    </location>
</feature>
<reference evidence="13" key="2">
    <citation type="submission" date="2025-09" db="UniProtKB">
        <authorList>
            <consortium name="Ensembl"/>
        </authorList>
    </citation>
    <scope>IDENTIFICATION</scope>
</reference>
<keyword evidence="3" id="KW-0963">Cytoplasm</keyword>
<reference evidence="13" key="1">
    <citation type="submission" date="2025-08" db="UniProtKB">
        <authorList>
            <consortium name="Ensembl"/>
        </authorList>
    </citation>
    <scope>IDENTIFICATION</scope>
</reference>
<evidence type="ECO:0000256" key="10">
    <source>
        <dbReference type="SAM" id="Phobius"/>
    </source>
</evidence>